<dbReference type="Proteomes" id="UP000570166">
    <property type="component" value="Unassembled WGS sequence"/>
</dbReference>
<sequence>MSSDVRLAAIKGFRLVTQNPERLRLFYEALGFIASDPIGIEAGEMEALGLTGCGMRIAMVLGESRLDLDCFEQPGLPYPADADAADLVFQHLALATSDAGSAWSNALAGGAMAISRTGPVTLPPSAGGVTAVKFRDPDGHPLELLEFPAGSNSTWQGHGMLGIDHSAVSVATIDDSFRFYTRHGLKVGDRTLNHGPSQIALDGLDDVVVDVVPMNPSRATPHIELLRYRTPSGRTFPPSSPNDVAATRIVWVTDQETLLRDPDGHLHQLTR</sequence>
<dbReference type="SUPFAM" id="SSF54593">
    <property type="entry name" value="Glyoxalase/Bleomycin resistance protein/Dihydroxybiphenyl dioxygenase"/>
    <property type="match status" value="2"/>
</dbReference>
<evidence type="ECO:0000259" key="1">
    <source>
        <dbReference type="PROSITE" id="PS51819"/>
    </source>
</evidence>
<evidence type="ECO:0000313" key="3">
    <source>
        <dbReference type="Proteomes" id="UP000570166"/>
    </source>
</evidence>
<dbReference type="EMBL" id="JACEIB010000024">
    <property type="protein sequence ID" value="MBA2935208.1"/>
    <property type="molecule type" value="Genomic_DNA"/>
</dbReference>
<protein>
    <submittedName>
        <fullName evidence="2">Glyoxalase</fullName>
    </submittedName>
</protein>
<proteinExistence type="predicted"/>
<name>A0A838LCJ7_9SPHN</name>
<feature type="domain" description="VOC" evidence="1">
    <location>
        <begin position="9"/>
        <end position="147"/>
    </location>
</feature>
<organism evidence="2 3">
    <name type="scientific">Sphingomonas chungangi</name>
    <dbReference type="NCBI Taxonomy" id="2683589"/>
    <lineage>
        <taxon>Bacteria</taxon>
        <taxon>Pseudomonadati</taxon>
        <taxon>Pseudomonadota</taxon>
        <taxon>Alphaproteobacteria</taxon>
        <taxon>Sphingomonadales</taxon>
        <taxon>Sphingomonadaceae</taxon>
        <taxon>Sphingomonas</taxon>
    </lineage>
</organism>
<dbReference type="InterPro" id="IPR037523">
    <property type="entry name" value="VOC_core"/>
</dbReference>
<dbReference type="Gene3D" id="3.10.180.10">
    <property type="entry name" value="2,3-Dihydroxybiphenyl 1,2-Dioxygenase, domain 1"/>
    <property type="match status" value="2"/>
</dbReference>
<dbReference type="AlphaFoldDB" id="A0A838LCJ7"/>
<keyword evidence="3" id="KW-1185">Reference proteome</keyword>
<dbReference type="RefSeq" id="WP_160363798.1">
    <property type="nucleotide sequence ID" value="NZ_JACEIB010000024.1"/>
</dbReference>
<reference evidence="2 3" key="1">
    <citation type="submission" date="2020-07" db="EMBL/GenBank/DDBJ databases">
        <authorList>
            <person name="Sun Q."/>
        </authorList>
    </citation>
    <scope>NUCLEOTIDE SEQUENCE [LARGE SCALE GENOMIC DNA]</scope>
    <source>
        <strain evidence="2 3">CGMCC 1.13654</strain>
    </source>
</reference>
<evidence type="ECO:0000313" key="2">
    <source>
        <dbReference type="EMBL" id="MBA2935208.1"/>
    </source>
</evidence>
<comment type="caution">
    <text evidence="2">The sequence shown here is derived from an EMBL/GenBank/DDBJ whole genome shotgun (WGS) entry which is preliminary data.</text>
</comment>
<dbReference type="PROSITE" id="PS51819">
    <property type="entry name" value="VOC"/>
    <property type="match status" value="1"/>
</dbReference>
<accession>A0A838LCJ7</accession>
<dbReference type="InterPro" id="IPR029068">
    <property type="entry name" value="Glyas_Bleomycin-R_OHBP_Dase"/>
</dbReference>
<gene>
    <name evidence="2" type="ORF">HZF05_14050</name>
</gene>